<keyword evidence="1" id="KW-0805">Transcription regulation</keyword>
<dbReference type="EMBL" id="PIOC01000032">
    <property type="protein sequence ID" value="RDW15824.1"/>
    <property type="molecule type" value="Genomic_DNA"/>
</dbReference>
<reference evidence="6" key="1">
    <citation type="submission" date="2017-11" db="EMBL/GenBank/DDBJ databases">
        <authorList>
            <person name="Zhu W."/>
        </authorList>
    </citation>
    <scope>NUCLEOTIDE SEQUENCE [LARGE SCALE GENOMIC DNA]</scope>
    <source>
        <strain evidence="6">CAU 1183</strain>
    </source>
</reference>
<dbReference type="SUPFAM" id="SSF46785">
    <property type="entry name" value="Winged helix' DNA-binding domain"/>
    <property type="match status" value="1"/>
</dbReference>
<evidence type="ECO:0000256" key="1">
    <source>
        <dbReference type="ARBA" id="ARBA00023015"/>
    </source>
</evidence>
<evidence type="ECO:0000259" key="4">
    <source>
        <dbReference type="PROSITE" id="PS50995"/>
    </source>
</evidence>
<keyword evidence="2" id="KW-0238">DNA-binding</keyword>
<dbReference type="PRINTS" id="PR00598">
    <property type="entry name" value="HTHMARR"/>
</dbReference>
<name>A0A3D8PIE1_9BACI</name>
<dbReference type="Gene3D" id="1.10.10.10">
    <property type="entry name" value="Winged helix-like DNA-binding domain superfamily/Winged helix DNA-binding domain"/>
    <property type="match status" value="1"/>
</dbReference>
<dbReference type="Proteomes" id="UP000257143">
    <property type="component" value="Unassembled WGS sequence"/>
</dbReference>
<evidence type="ECO:0000256" key="3">
    <source>
        <dbReference type="ARBA" id="ARBA00023163"/>
    </source>
</evidence>
<organism evidence="5 6">
    <name type="scientific">Oceanobacillus arenosus</name>
    <dbReference type="NCBI Taxonomy" id="1229153"/>
    <lineage>
        <taxon>Bacteria</taxon>
        <taxon>Bacillati</taxon>
        <taxon>Bacillota</taxon>
        <taxon>Bacilli</taxon>
        <taxon>Bacillales</taxon>
        <taxon>Bacillaceae</taxon>
        <taxon>Oceanobacillus</taxon>
    </lineage>
</organism>
<dbReference type="OrthoDB" id="1904211at2"/>
<dbReference type="GO" id="GO:0003700">
    <property type="term" value="F:DNA-binding transcription factor activity"/>
    <property type="evidence" value="ECO:0007669"/>
    <property type="project" value="InterPro"/>
</dbReference>
<sequence length="141" mass="16862">MEGYLQRFLTLYRPMITRLNELLASYDITYSLWMVMYHLKHRGASTLVEIASHYEVEKPTITRRVQKLMELGIVEQISGKDKREKIIQLTDSGFSIYNKVRKDITALEFRLMDNIPEQERNIAYEIFPKIYNNLKQERELQ</sequence>
<evidence type="ECO:0000313" key="5">
    <source>
        <dbReference type="EMBL" id="RDW15824.1"/>
    </source>
</evidence>
<dbReference type="Pfam" id="PF12802">
    <property type="entry name" value="MarR_2"/>
    <property type="match status" value="1"/>
</dbReference>
<evidence type="ECO:0000256" key="2">
    <source>
        <dbReference type="ARBA" id="ARBA00023125"/>
    </source>
</evidence>
<dbReference type="InterPro" id="IPR000835">
    <property type="entry name" value="HTH_MarR-typ"/>
</dbReference>
<dbReference type="InterPro" id="IPR036390">
    <property type="entry name" value="WH_DNA-bd_sf"/>
</dbReference>
<dbReference type="RefSeq" id="WP_115774878.1">
    <property type="nucleotide sequence ID" value="NZ_PIOC01000032.1"/>
</dbReference>
<keyword evidence="3" id="KW-0804">Transcription</keyword>
<dbReference type="SMART" id="SM00347">
    <property type="entry name" value="HTH_MARR"/>
    <property type="match status" value="1"/>
</dbReference>
<dbReference type="PANTHER" id="PTHR42756">
    <property type="entry name" value="TRANSCRIPTIONAL REGULATOR, MARR"/>
    <property type="match status" value="1"/>
</dbReference>
<dbReference type="AlphaFoldDB" id="A0A3D8PIE1"/>
<evidence type="ECO:0000313" key="6">
    <source>
        <dbReference type="Proteomes" id="UP000257143"/>
    </source>
</evidence>
<proteinExistence type="predicted"/>
<dbReference type="GO" id="GO:0003677">
    <property type="term" value="F:DNA binding"/>
    <property type="evidence" value="ECO:0007669"/>
    <property type="project" value="UniProtKB-KW"/>
</dbReference>
<comment type="caution">
    <text evidence="5">The sequence shown here is derived from an EMBL/GenBank/DDBJ whole genome shotgun (WGS) entry which is preliminary data.</text>
</comment>
<feature type="domain" description="HTH marR-type" evidence="4">
    <location>
        <begin position="1"/>
        <end position="132"/>
    </location>
</feature>
<keyword evidence="6" id="KW-1185">Reference proteome</keyword>
<accession>A0A3D8PIE1</accession>
<dbReference type="InterPro" id="IPR036388">
    <property type="entry name" value="WH-like_DNA-bd_sf"/>
</dbReference>
<protein>
    <submittedName>
        <fullName evidence="5">MarR family transcriptional regulator</fullName>
    </submittedName>
</protein>
<dbReference type="PROSITE" id="PS50995">
    <property type="entry name" value="HTH_MARR_2"/>
    <property type="match status" value="1"/>
</dbReference>
<dbReference type="PANTHER" id="PTHR42756:SF1">
    <property type="entry name" value="TRANSCRIPTIONAL REPRESSOR OF EMRAB OPERON"/>
    <property type="match status" value="1"/>
</dbReference>
<gene>
    <name evidence="5" type="ORF">CWR48_19045</name>
</gene>